<keyword evidence="2" id="KW-1185">Reference proteome</keyword>
<name>A0A927RG03_9BACL</name>
<protein>
    <submittedName>
        <fullName evidence="1">ABC-type phosphate/phosphonate transport system ATPase subunit</fullName>
    </submittedName>
</protein>
<comment type="caution">
    <text evidence="1">The sequence shown here is derived from an EMBL/GenBank/DDBJ whole genome shotgun (WGS) entry which is preliminary data.</text>
</comment>
<evidence type="ECO:0000313" key="1">
    <source>
        <dbReference type="EMBL" id="MBE1556052.1"/>
    </source>
</evidence>
<dbReference type="EMBL" id="JADBEL010000020">
    <property type="protein sequence ID" value="MBE1556052.1"/>
    <property type="molecule type" value="Genomic_DNA"/>
</dbReference>
<dbReference type="Proteomes" id="UP000658225">
    <property type="component" value="Unassembled WGS sequence"/>
</dbReference>
<gene>
    <name evidence="1" type="ORF">H4683_003173</name>
</gene>
<accession>A0A927RG03</accession>
<organism evidence="1 2">
    <name type="scientific">Sporosarcina limicola</name>
    <dbReference type="NCBI Taxonomy" id="34101"/>
    <lineage>
        <taxon>Bacteria</taxon>
        <taxon>Bacillati</taxon>
        <taxon>Bacillota</taxon>
        <taxon>Bacilli</taxon>
        <taxon>Bacillales</taxon>
        <taxon>Caryophanaceae</taxon>
        <taxon>Sporosarcina</taxon>
    </lineage>
</organism>
<sequence>MSKLIRDWKADKLDPWNDVLACWLLMLGMVDRRNGKVYEDIFRELEDIAMKDETLNTAFQNWEVLSGTQEQRLPLRRVEARPR</sequence>
<proteinExistence type="predicted"/>
<reference evidence="1" key="1">
    <citation type="submission" date="2020-10" db="EMBL/GenBank/DDBJ databases">
        <title>Genomic Encyclopedia of Type Strains, Phase IV (KMG-IV): sequencing the most valuable type-strain genomes for metagenomic binning, comparative biology and taxonomic classification.</title>
        <authorList>
            <person name="Goeker M."/>
        </authorList>
    </citation>
    <scope>NUCLEOTIDE SEQUENCE</scope>
    <source>
        <strain evidence="1">DSM 13886</strain>
    </source>
</reference>
<evidence type="ECO:0000313" key="2">
    <source>
        <dbReference type="Proteomes" id="UP000658225"/>
    </source>
</evidence>
<dbReference type="RefSeq" id="WP_192599730.1">
    <property type="nucleotide sequence ID" value="NZ_JADBEL010000020.1"/>
</dbReference>
<dbReference type="AlphaFoldDB" id="A0A927RG03"/>